<dbReference type="GO" id="GO:0005886">
    <property type="term" value="C:plasma membrane"/>
    <property type="evidence" value="ECO:0007669"/>
    <property type="project" value="UniProtKB-SubCell"/>
</dbReference>
<keyword evidence="3" id="KW-1003">Cell membrane</keyword>
<name>A0A3B0T3I3_9ZZZZ</name>
<evidence type="ECO:0000256" key="3">
    <source>
        <dbReference type="ARBA" id="ARBA00022475"/>
    </source>
</evidence>
<dbReference type="PANTHER" id="PTHR30043">
    <property type="entry name" value="PHOSPHONATES TRANSPORT SYSTEM PERMEASE PROTEIN"/>
    <property type="match status" value="1"/>
</dbReference>
<feature type="domain" description="ABC transmembrane type-1" evidence="8">
    <location>
        <begin position="267"/>
        <end position="451"/>
    </location>
</feature>
<organism evidence="9">
    <name type="scientific">hydrothermal vent metagenome</name>
    <dbReference type="NCBI Taxonomy" id="652676"/>
    <lineage>
        <taxon>unclassified sequences</taxon>
        <taxon>metagenomes</taxon>
        <taxon>ecological metagenomes</taxon>
    </lineage>
</organism>
<feature type="transmembrane region" description="Helical" evidence="7">
    <location>
        <begin position="433"/>
        <end position="454"/>
    </location>
</feature>
<keyword evidence="2" id="KW-0813">Transport</keyword>
<evidence type="ECO:0000256" key="7">
    <source>
        <dbReference type="SAM" id="Phobius"/>
    </source>
</evidence>
<keyword evidence="4 7" id="KW-0812">Transmembrane</keyword>
<evidence type="ECO:0000256" key="6">
    <source>
        <dbReference type="ARBA" id="ARBA00023136"/>
    </source>
</evidence>
<evidence type="ECO:0000256" key="4">
    <source>
        <dbReference type="ARBA" id="ARBA00022692"/>
    </source>
</evidence>
<feature type="transmembrane region" description="Helical" evidence="7">
    <location>
        <begin position="319"/>
        <end position="344"/>
    </location>
</feature>
<evidence type="ECO:0000256" key="2">
    <source>
        <dbReference type="ARBA" id="ARBA00022448"/>
    </source>
</evidence>
<gene>
    <name evidence="9" type="ORF">MNBD_ACTINO02-362</name>
</gene>
<feature type="transmembrane region" description="Helical" evidence="7">
    <location>
        <begin position="137"/>
        <end position="159"/>
    </location>
</feature>
<dbReference type="Gene3D" id="1.10.3720.10">
    <property type="entry name" value="MetI-like"/>
    <property type="match status" value="1"/>
</dbReference>
<sequence>MTIADDPIVTQRPTEPPRSGKYVLLIVAAVVASIPFGVLDLDSASRGAIYGVIAYIMLLMLGTTSRPTQRSGLVDLGSLVVAGAVGLKLYIAPIAARTTVITWRLSLRASLGWFLFGVVIGWVVYRNRKGTNPSAIVLIGLAFAGAAFLALQAGTDVGYLESISNRAIKRGEFQNIEQVFHVWVGLIVLGVGLAVTTSFVLGNAVVISVTAAVVFTMLAFNKIQFSVFEMFSRATQVTTLVEQLWPPDFTWSKSIGQPETFVLWQPYVETLRIAVVGATTGVFLAVPLAFSASRLTTPNATVYWIAKSTMNLIRTIPDLFWGILFAAAVGFGSPFPGALAMIMFSVAIMGKLLSETIDAIDPGPLEAAKSTGASHWQMVKAAAFPQVVPHYVAYGLYIFELNVRASVILGFIGAGGIGRLLDERRNFFQWDQVMAIVLVIFVTVILIEIVSIWVRRRIV</sequence>
<reference evidence="9" key="1">
    <citation type="submission" date="2018-06" db="EMBL/GenBank/DDBJ databases">
        <authorList>
            <person name="Zhirakovskaya E."/>
        </authorList>
    </citation>
    <scope>NUCLEOTIDE SEQUENCE</scope>
</reference>
<dbReference type="PANTHER" id="PTHR30043:SF1">
    <property type="entry name" value="ABC TRANSPORT SYSTEM PERMEASE PROTEIN P69"/>
    <property type="match status" value="1"/>
</dbReference>
<accession>A0A3B0T3I3</accession>
<feature type="transmembrane region" description="Helical" evidence="7">
    <location>
        <begin position="180"/>
        <end position="199"/>
    </location>
</feature>
<feature type="transmembrane region" description="Helical" evidence="7">
    <location>
        <begin position="271"/>
        <end position="290"/>
    </location>
</feature>
<dbReference type="NCBIfam" id="TIGR01097">
    <property type="entry name" value="PhnE"/>
    <property type="match status" value="1"/>
</dbReference>
<keyword evidence="5 7" id="KW-1133">Transmembrane helix</keyword>
<feature type="transmembrane region" description="Helical" evidence="7">
    <location>
        <begin position="48"/>
        <end position="64"/>
    </location>
</feature>
<feature type="transmembrane region" description="Helical" evidence="7">
    <location>
        <begin position="205"/>
        <end position="223"/>
    </location>
</feature>
<dbReference type="InterPro" id="IPR000515">
    <property type="entry name" value="MetI-like"/>
</dbReference>
<dbReference type="EMBL" id="UOEK01000426">
    <property type="protein sequence ID" value="VAW07887.1"/>
    <property type="molecule type" value="Genomic_DNA"/>
</dbReference>
<dbReference type="PROSITE" id="PS50928">
    <property type="entry name" value="ABC_TM1"/>
    <property type="match status" value="1"/>
</dbReference>
<dbReference type="AlphaFoldDB" id="A0A3B0T3I3"/>
<keyword evidence="6 7" id="KW-0472">Membrane</keyword>
<dbReference type="InterPro" id="IPR005769">
    <property type="entry name" value="PhnE/PtxC"/>
</dbReference>
<feature type="transmembrane region" description="Helical" evidence="7">
    <location>
        <begin position="107"/>
        <end position="125"/>
    </location>
</feature>
<evidence type="ECO:0000256" key="5">
    <source>
        <dbReference type="ARBA" id="ARBA00022989"/>
    </source>
</evidence>
<evidence type="ECO:0000313" key="9">
    <source>
        <dbReference type="EMBL" id="VAW07887.1"/>
    </source>
</evidence>
<dbReference type="InterPro" id="IPR035906">
    <property type="entry name" value="MetI-like_sf"/>
</dbReference>
<protein>
    <recommendedName>
        <fullName evidence="8">ABC transmembrane type-1 domain-containing protein</fullName>
    </recommendedName>
</protein>
<evidence type="ECO:0000256" key="1">
    <source>
        <dbReference type="ARBA" id="ARBA00004651"/>
    </source>
</evidence>
<evidence type="ECO:0000259" key="8">
    <source>
        <dbReference type="PROSITE" id="PS50928"/>
    </source>
</evidence>
<feature type="transmembrane region" description="Helical" evidence="7">
    <location>
        <begin position="76"/>
        <end position="95"/>
    </location>
</feature>
<dbReference type="CDD" id="cd06261">
    <property type="entry name" value="TM_PBP2"/>
    <property type="match status" value="1"/>
</dbReference>
<dbReference type="SUPFAM" id="SSF161098">
    <property type="entry name" value="MetI-like"/>
    <property type="match status" value="1"/>
</dbReference>
<feature type="transmembrane region" description="Helical" evidence="7">
    <location>
        <begin position="22"/>
        <end position="41"/>
    </location>
</feature>
<dbReference type="Pfam" id="PF00528">
    <property type="entry name" value="BPD_transp_1"/>
    <property type="match status" value="1"/>
</dbReference>
<proteinExistence type="predicted"/>
<dbReference type="GO" id="GO:0015416">
    <property type="term" value="F:ABC-type phosphonate transporter activity"/>
    <property type="evidence" value="ECO:0007669"/>
    <property type="project" value="InterPro"/>
</dbReference>
<comment type="subcellular location">
    <subcellularLocation>
        <location evidence="1">Cell membrane</location>
        <topology evidence="1">Multi-pass membrane protein</topology>
    </subcellularLocation>
</comment>